<keyword evidence="5" id="KW-0472">Membrane</keyword>
<dbReference type="PANTHER" id="PTHR24421:SF61">
    <property type="entry name" value="OXYGEN SENSOR HISTIDINE KINASE NREB"/>
    <property type="match status" value="1"/>
</dbReference>
<name>A0A6I2F7Y2_9MICO</name>
<feature type="transmembrane region" description="Helical" evidence="5">
    <location>
        <begin position="154"/>
        <end position="173"/>
    </location>
</feature>
<keyword evidence="3" id="KW-0902">Two-component regulatory system</keyword>
<feature type="compositionally biased region" description="Low complexity" evidence="4">
    <location>
        <begin position="286"/>
        <end position="295"/>
    </location>
</feature>
<keyword evidence="5" id="KW-1133">Transmembrane helix</keyword>
<dbReference type="Proteomes" id="UP000431080">
    <property type="component" value="Unassembled WGS sequence"/>
</dbReference>
<dbReference type="Gene3D" id="3.30.565.10">
    <property type="entry name" value="Histidine kinase-like ATPase, C-terminal domain"/>
    <property type="match status" value="1"/>
</dbReference>
<dbReference type="InterPro" id="IPR036890">
    <property type="entry name" value="HATPase_C_sf"/>
</dbReference>
<feature type="transmembrane region" description="Helical" evidence="5">
    <location>
        <begin position="75"/>
        <end position="95"/>
    </location>
</feature>
<sequence length="430" mass="44362">MALGLPEHLARDTLSHGLNRAAQAAALVCLLAAIGVAITSALTGEYPERWWVVLGCLAMAGLLALVAFLPSVLTVIAFLAAGAGVVFMATTLVLTPDSMFPDVNNPLIGLPLAAMVLVGGPGAGTWTAVAWTLVAYLAGEAAVFAGGLTLGHPWAPSLVPTFALVIVLIVRAYDGLTRRGQPRRRTGLHQASQRARDLSLRHDFELRATARLNDIALSHLVEIAASGSGQVDERLRAGIRRDLSLIVGRDWAIDHSREAHTFAAPDGEAPGTTTSTLSRPDPRAFGGASDAASDALPGTEPADLLPEAFEAAATAGVTVQVTGDLGVVAHLTPERRDALDGAVAQCLVNVGRHAGVGIAEIVAGSGGGEVTIAVIDEGDGFDPAGVPADRIGIRISIQARLEQFGGTVRLWSTAGIGTTVVLTLPMEGRS</sequence>
<organism evidence="6 7">
    <name type="scientific">Agromyces agglutinans</name>
    <dbReference type="NCBI Taxonomy" id="2662258"/>
    <lineage>
        <taxon>Bacteria</taxon>
        <taxon>Bacillati</taxon>
        <taxon>Actinomycetota</taxon>
        <taxon>Actinomycetes</taxon>
        <taxon>Micrococcales</taxon>
        <taxon>Microbacteriaceae</taxon>
        <taxon>Agromyces</taxon>
    </lineage>
</organism>
<evidence type="ECO:0000313" key="6">
    <source>
        <dbReference type="EMBL" id="MRG60421.1"/>
    </source>
</evidence>
<evidence type="ECO:0000256" key="2">
    <source>
        <dbReference type="ARBA" id="ARBA00022777"/>
    </source>
</evidence>
<evidence type="ECO:0000256" key="4">
    <source>
        <dbReference type="SAM" id="MobiDB-lite"/>
    </source>
</evidence>
<dbReference type="EMBL" id="WJIF01000006">
    <property type="protein sequence ID" value="MRG60421.1"/>
    <property type="molecule type" value="Genomic_DNA"/>
</dbReference>
<evidence type="ECO:0000256" key="5">
    <source>
        <dbReference type="SAM" id="Phobius"/>
    </source>
</evidence>
<evidence type="ECO:0000256" key="1">
    <source>
        <dbReference type="ARBA" id="ARBA00022679"/>
    </source>
</evidence>
<comment type="caution">
    <text evidence="6">The sequence shown here is derived from an EMBL/GenBank/DDBJ whole genome shotgun (WGS) entry which is preliminary data.</text>
</comment>
<accession>A0A6I2F7Y2</accession>
<evidence type="ECO:0000256" key="3">
    <source>
        <dbReference type="ARBA" id="ARBA00023012"/>
    </source>
</evidence>
<keyword evidence="7" id="KW-1185">Reference proteome</keyword>
<protein>
    <recommendedName>
        <fullName evidence="8">ATP-binding protein</fullName>
    </recommendedName>
</protein>
<feature type="transmembrane region" description="Helical" evidence="5">
    <location>
        <begin position="20"/>
        <end position="43"/>
    </location>
</feature>
<keyword evidence="5" id="KW-0812">Transmembrane</keyword>
<gene>
    <name evidence="6" type="ORF">GE115_11170</name>
</gene>
<evidence type="ECO:0008006" key="8">
    <source>
        <dbReference type="Google" id="ProtNLM"/>
    </source>
</evidence>
<proteinExistence type="predicted"/>
<feature type="transmembrane region" description="Helical" evidence="5">
    <location>
        <begin position="107"/>
        <end position="134"/>
    </location>
</feature>
<reference evidence="6 7" key="1">
    <citation type="submission" date="2019-10" db="EMBL/GenBank/DDBJ databases">
        <authorList>
            <person name="Nie G."/>
            <person name="Ming H."/>
            <person name="Yi B."/>
        </authorList>
    </citation>
    <scope>NUCLEOTIDE SEQUENCE [LARGE SCALE GENOMIC DNA]</scope>
    <source>
        <strain evidence="6 7">CFH 90414</strain>
    </source>
</reference>
<dbReference type="GO" id="GO:0016301">
    <property type="term" value="F:kinase activity"/>
    <property type="evidence" value="ECO:0007669"/>
    <property type="project" value="UniProtKB-KW"/>
</dbReference>
<keyword evidence="1" id="KW-0808">Transferase</keyword>
<feature type="transmembrane region" description="Helical" evidence="5">
    <location>
        <begin position="50"/>
        <end position="69"/>
    </location>
</feature>
<dbReference type="InterPro" id="IPR050482">
    <property type="entry name" value="Sensor_HK_TwoCompSys"/>
</dbReference>
<evidence type="ECO:0000313" key="7">
    <source>
        <dbReference type="Proteomes" id="UP000431080"/>
    </source>
</evidence>
<feature type="region of interest" description="Disordered" evidence="4">
    <location>
        <begin position="259"/>
        <end position="299"/>
    </location>
</feature>
<dbReference type="SUPFAM" id="SSF55874">
    <property type="entry name" value="ATPase domain of HSP90 chaperone/DNA topoisomerase II/histidine kinase"/>
    <property type="match status" value="1"/>
</dbReference>
<dbReference type="RefSeq" id="WP_153684885.1">
    <property type="nucleotide sequence ID" value="NZ_WJIF01000006.1"/>
</dbReference>
<dbReference type="PANTHER" id="PTHR24421">
    <property type="entry name" value="NITRATE/NITRITE SENSOR PROTEIN NARX-RELATED"/>
    <property type="match status" value="1"/>
</dbReference>
<dbReference type="GO" id="GO:0000160">
    <property type="term" value="P:phosphorelay signal transduction system"/>
    <property type="evidence" value="ECO:0007669"/>
    <property type="project" value="UniProtKB-KW"/>
</dbReference>
<dbReference type="AlphaFoldDB" id="A0A6I2F7Y2"/>
<keyword evidence="2" id="KW-0418">Kinase</keyword>